<dbReference type="CDD" id="cd00054">
    <property type="entry name" value="EGF_CA"/>
    <property type="match status" value="1"/>
</dbReference>
<evidence type="ECO:0000256" key="13">
    <source>
        <dbReference type="PROSITE-ProRule" id="PRU00076"/>
    </source>
</evidence>
<keyword evidence="2" id="KW-0723">Serine/threonine-protein kinase</keyword>
<evidence type="ECO:0000313" key="20">
    <source>
        <dbReference type="Proteomes" id="UP001151287"/>
    </source>
</evidence>
<dbReference type="PROSITE" id="PS50011">
    <property type="entry name" value="PROTEIN_KINASE_DOM"/>
    <property type="match status" value="1"/>
</dbReference>
<dbReference type="InterPro" id="IPR011009">
    <property type="entry name" value="Kinase-like_dom_sf"/>
</dbReference>
<reference evidence="19" key="1">
    <citation type="journal article" date="2022" name="Cell">
        <title>Repeat-based holocentromeres influence genome architecture and karyotype evolution.</title>
        <authorList>
            <person name="Hofstatter P.G."/>
            <person name="Thangavel G."/>
            <person name="Lux T."/>
            <person name="Neumann P."/>
            <person name="Vondrak T."/>
            <person name="Novak P."/>
            <person name="Zhang M."/>
            <person name="Costa L."/>
            <person name="Castellani M."/>
            <person name="Scott A."/>
            <person name="Toegelov H."/>
            <person name="Fuchs J."/>
            <person name="Mata-Sucre Y."/>
            <person name="Dias Y."/>
            <person name="Vanzela A.L.L."/>
            <person name="Huettel B."/>
            <person name="Almeida C.C.S."/>
            <person name="Simkova H."/>
            <person name="Souza G."/>
            <person name="Pedrosa-Harand A."/>
            <person name="Macas J."/>
            <person name="Mayer K.F.X."/>
            <person name="Houben A."/>
            <person name="Marques A."/>
        </authorList>
    </citation>
    <scope>NUCLEOTIDE SEQUENCE</scope>
    <source>
        <strain evidence="19">RhyBre1mFocal</strain>
    </source>
</reference>
<evidence type="ECO:0000256" key="9">
    <source>
        <dbReference type="ARBA" id="ARBA00022989"/>
    </source>
</evidence>
<evidence type="ECO:0000259" key="18">
    <source>
        <dbReference type="PROSITE" id="PS50026"/>
    </source>
</evidence>
<dbReference type="Proteomes" id="UP001151287">
    <property type="component" value="Unassembled WGS sequence"/>
</dbReference>
<dbReference type="AlphaFoldDB" id="A0A9Q0D0F6"/>
<dbReference type="EMBL" id="JAMQYH010000001">
    <property type="protein sequence ID" value="KAJ1702829.1"/>
    <property type="molecule type" value="Genomic_DNA"/>
</dbReference>
<evidence type="ECO:0000256" key="5">
    <source>
        <dbReference type="ARBA" id="ARBA00022729"/>
    </source>
</evidence>
<name>A0A9Q0D0F6_9POAL</name>
<evidence type="ECO:0000256" key="8">
    <source>
        <dbReference type="ARBA" id="ARBA00022840"/>
    </source>
</evidence>
<dbReference type="Gene3D" id="3.30.200.20">
    <property type="entry name" value="Phosphorylase Kinase, domain 1"/>
    <property type="match status" value="1"/>
</dbReference>
<dbReference type="GO" id="GO:0005524">
    <property type="term" value="F:ATP binding"/>
    <property type="evidence" value="ECO:0007669"/>
    <property type="project" value="UniProtKB-UniRule"/>
</dbReference>
<dbReference type="GO" id="GO:0005509">
    <property type="term" value="F:calcium ion binding"/>
    <property type="evidence" value="ECO:0007669"/>
    <property type="project" value="InterPro"/>
</dbReference>
<keyword evidence="11 13" id="KW-1015">Disulfide bond</keyword>
<keyword evidence="20" id="KW-1185">Reference proteome</keyword>
<dbReference type="InterPro" id="IPR045274">
    <property type="entry name" value="WAK-like"/>
</dbReference>
<dbReference type="Pfam" id="PF13947">
    <property type="entry name" value="GUB_WAK_bind"/>
    <property type="match status" value="1"/>
</dbReference>
<dbReference type="GO" id="GO:0005886">
    <property type="term" value="C:plasma membrane"/>
    <property type="evidence" value="ECO:0007669"/>
    <property type="project" value="TreeGrafter"/>
</dbReference>
<dbReference type="InterPro" id="IPR017441">
    <property type="entry name" value="Protein_kinase_ATP_BS"/>
</dbReference>
<dbReference type="CDD" id="cd14066">
    <property type="entry name" value="STKc_IRAK"/>
    <property type="match status" value="1"/>
</dbReference>
<keyword evidence="5 16" id="KW-0732">Signal</keyword>
<sequence length="745" mass="83153">MLVLLFLLLSLLSPSTSSKLLDPSVLMRDIPSCYNISIPYPFGIIGNYSLGLEHLPSFGIRCNGSGPMLSLPSGQYKVVDISLPQGTITILGRAVAWRCRDRFNGTDLPPDQDLSLEGTPFTFSDTRNKFTVVGCDAMATIQDAYGSYISGCAAFCVSKETVVKGVCSGVGCCQSQIPRALKRLNLNFSSIRGQIGATKDVPWDPCSKAFLVKEDEYVFTYDDLISNKNNQNRTVVLEWSIGNKSCSEMDSKNGTECKANSHCYNSTNGIGYRCKCSDGFEGNPYLAPGCEDINECKGPNNPCIHPNRCKNTIGGSICKCPFGMSGDGTSHGTGCKKVELLEIILGVGLVMVLILFALVLWTYWLQKKRRLARRKQRYFLQNGGVMLRQQISSRKALAKIFSSEVLKKATNNYSEDRILGKGGYGTVYKGVLEDHTVVAIKKSKLVDETQIDQFINEVVILSQINHRNVVKLLGCCLETEVPLLVYEFIPNGNLFYHLHNDRLGSISWENRLRIAVETAIALAYLHSATQFPIIHRDVKSSNILLDENYTAKVADFGASRLVPYNQTHVTTLVQGTFGYLDPEYFQTSVLTEKSDVYSFGVVLVELLTRQKPISHDPTDDWKNLATHFITSVERNQFLEMVDQTVLKEAGATHLNVVAQIALNCLSLKREDRPKMIDVLVELNALRRLLKQHMDDQTQEHHLEFYRKEKMAYMGSSSNLIKLDEDDDSMESHLLIDRNLSSLALE</sequence>
<evidence type="ECO:0000256" key="15">
    <source>
        <dbReference type="SAM" id="Phobius"/>
    </source>
</evidence>
<evidence type="ECO:0000256" key="2">
    <source>
        <dbReference type="ARBA" id="ARBA00022527"/>
    </source>
</evidence>
<dbReference type="SUPFAM" id="SSF56112">
    <property type="entry name" value="Protein kinase-like (PK-like)"/>
    <property type="match status" value="1"/>
</dbReference>
<dbReference type="GO" id="GO:0007166">
    <property type="term" value="P:cell surface receptor signaling pathway"/>
    <property type="evidence" value="ECO:0007669"/>
    <property type="project" value="InterPro"/>
</dbReference>
<dbReference type="GO" id="GO:0004674">
    <property type="term" value="F:protein serine/threonine kinase activity"/>
    <property type="evidence" value="ECO:0007669"/>
    <property type="project" value="UniProtKB-KW"/>
</dbReference>
<feature type="disulfide bond" evidence="13">
    <location>
        <begin position="257"/>
        <end position="274"/>
    </location>
</feature>
<organism evidence="19 20">
    <name type="scientific">Rhynchospora breviuscula</name>
    <dbReference type="NCBI Taxonomy" id="2022672"/>
    <lineage>
        <taxon>Eukaryota</taxon>
        <taxon>Viridiplantae</taxon>
        <taxon>Streptophyta</taxon>
        <taxon>Embryophyta</taxon>
        <taxon>Tracheophyta</taxon>
        <taxon>Spermatophyta</taxon>
        <taxon>Magnoliopsida</taxon>
        <taxon>Liliopsida</taxon>
        <taxon>Poales</taxon>
        <taxon>Cyperaceae</taxon>
        <taxon>Cyperoideae</taxon>
        <taxon>Rhynchosporeae</taxon>
        <taxon>Rhynchospora</taxon>
    </lineage>
</organism>
<evidence type="ECO:0000256" key="7">
    <source>
        <dbReference type="ARBA" id="ARBA00022777"/>
    </source>
</evidence>
<evidence type="ECO:0000313" key="19">
    <source>
        <dbReference type="EMBL" id="KAJ1702829.1"/>
    </source>
</evidence>
<dbReference type="InterPro" id="IPR025287">
    <property type="entry name" value="WAK_GUB"/>
</dbReference>
<evidence type="ECO:0000256" key="1">
    <source>
        <dbReference type="ARBA" id="ARBA00004479"/>
    </source>
</evidence>
<feature type="domain" description="EGF-like" evidence="18">
    <location>
        <begin position="248"/>
        <end position="291"/>
    </location>
</feature>
<dbReference type="Gene3D" id="1.10.510.10">
    <property type="entry name" value="Transferase(Phosphotransferase) domain 1"/>
    <property type="match status" value="1"/>
</dbReference>
<evidence type="ECO:0000256" key="6">
    <source>
        <dbReference type="ARBA" id="ARBA00022741"/>
    </source>
</evidence>
<dbReference type="PANTHER" id="PTHR27005">
    <property type="entry name" value="WALL-ASSOCIATED RECEPTOR KINASE-LIKE 21"/>
    <property type="match status" value="1"/>
</dbReference>
<feature type="domain" description="Protein kinase" evidence="17">
    <location>
        <begin position="413"/>
        <end position="689"/>
    </location>
</feature>
<keyword evidence="7" id="KW-0418">Kinase</keyword>
<evidence type="ECO:0000256" key="4">
    <source>
        <dbReference type="ARBA" id="ARBA00022692"/>
    </source>
</evidence>
<proteinExistence type="predicted"/>
<dbReference type="SUPFAM" id="SSF57196">
    <property type="entry name" value="EGF/Laminin"/>
    <property type="match status" value="1"/>
</dbReference>
<comment type="caution">
    <text evidence="13">Lacks conserved residue(s) required for the propagation of feature annotation.</text>
</comment>
<dbReference type="GO" id="GO:0030247">
    <property type="term" value="F:polysaccharide binding"/>
    <property type="evidence" value="ECO:0007669"/>
    <property type="project" value="InterPro"/>
</dbReference>
<dbReference type="PANTHER" id="PTHR27005:SF518">
    <property type="entry name" value="OS04G0599000 PROTEIN"/>
    <property type="match status" value="1"/>
</dbReference>
<accession>A0A9Q0D0F6</accession>
<keyword evidence="13" id="KW-0245">EGF-like domain</keyword>
<comment type="caution">
    <text evidence="19">The sequence shown here is derived from an EMBL/GenBank/DDBJ whole genome shotgun (WGS) entry which is preliminary data.</text>
</comment>
<evidence type="ECO:0000256" key="11">
    <source>
        <dbReference type="ARBA" id="ARBA00023157"/>
    </source>
</evidence>
<dbReference type="InterPro" id="IPR000742">
    <property type="entry name" value="EGF"/>
</dbReference>
<gene>
    <name evidence="19" type="ORF">LUZ63_002608</name>
</gene>
<dbReference type="InterPro" id="IPR000719">
    <property type="entry name" value="Prot_kinase_dom"/>
</dbReference>
<feature type="domain" description="EGF-like" evidence="18">
    <location>
        <begin position="292"/>
        <end position="330"/>
    </location>
</feature>
<keyword evidence="12" id="KW-0325">Glycoprotein</keyword>
<evidence type="ECO:0000259" key="17">
    <source>
        <dbReference type="PROSITE" id="PS50011"/>
    </source>
</evidence>
<keyword evidence="9 15" id="KW-1133">Transmembrane helix</keyword>
<feature type="transmembrane region" description="Helical" evidence="15">
    <location>
        <begin position="343"/>
        <end position="365"/>
    </location>
</feature>
<dbReference type="InterPro" id="IPR008271">
    <property type="entry name" value="Ser/Thr_kinase_AS"/>
</dbReference>
<evidence type="ECO:0000256" key="16">
    <source>
        <dbReference type="SAM" id="SignalP"/>
    </source>
</evidence>
<feature type="signal peptide" evidence="16">
    <location>
        <begin position="1"/>
        <end position="18"/>
    </location>
</feature>
<protein>
    <submittedName>
        <fullName evidence="19">Uncharacterized protein</fullName>
    </submittedName>
</protein>
<dbReference type="FunFam" id="1.10.510.10:FF:000084">
    <property type="entry name" value="Wall-associated receptor kinase 2"/>
    <property type="match status" value="1"/>
</dbReference>
<dbReference type="InterPro" id="IPR001881">
    <property type="entry name" value="EGF-like_Ca-bd_dom"/>
</dbReference>
<evidence type="ECO:0000256" key="3">
    <source>
        <dbReference type="ARBA" id="ARBA00022679"/>
    </source>
</evidence>
<feature type="chain" id="PRO_5040423286" evidence="16">
    <location>
        <begin position="19"/>
        <end position="745"/>
    </location>
</feature>
<dbReference type="FunFam" id="3.30.200.20:FF:000043">
    <property type="entry name" value="Wall-associated receptor kinase 2"/>
    <property type="match status" value="1"/>
</dbReference>
<keyword evidence="8 14" id="KW-0067">ATP-binding</keyword>
<comment type="subcellular location">
    <subcellularLocation>
        <location evidence="1">Membrane</location>
        <topology evidence="1">Single-pass type I membrane protein</topology>
    </subcellularLocation>
</comment>
<evidence type="ECO:0000256" key="10">
    <source>
        <dbReference type="ARBA" id="ARBA00023136"/>
    </source>
</evidence>
<keyword evidence="10 15" id="KW-0472">Membrane</keyword>
<dbReference type="Pfam" id="PF07714">
    <property type="entry name" value="PK_Tyr_Ser-Thr"/>
    <property type="match status" value="1"/>
</dbReference>
<dbReference type="PROSITE" id="PS00108">
    <property type="entry name" value="PROTEIN_KINASE_ST"/>
    <property type="match status" value="1"/>
</dbReference>
<dbReference type="PROSITE" id="PS50026">
    <property type="entry name" value="EGF_3"/>
    <property type="match status" value="2"/>
</dbReference>
<keyword evidence="6 14" id="KW-0547">Nucleotide-binding</keyword>
<evidence type="ECO:0000256" key="12">
    <source>
        <dbReference type="ARBA" id="ARBA00023180"/>
    </source>
</evidence>
<dbReference type="Gene3D" id="2.10.25.10">
    <property type="entry name" value="Laminin"/>
    <property type="match status" value="2"/>
</dbReference>
<feature type="binding site" evidence="14">
    <location>
        <position position="442"/>
    </location>
    <ligand>
        <name>ATP</name>
        <dbReference type="ChEBI" id="CHEBI:30616"/>
    </ligand>
</feature>
<dbReference type="SMART" id="SM00179">
    <property type="entry name" value="EGF_CA"/>
    <property type="match status" value="1"/>
</dbReference>
<dbReference type="InterPro" id="IPR001245">
    <property type="entry name" value="Ser-Thr/Tyr_kinase_cat_dom"/>
</dbReference>
<dbReference type="OrthoDB" id="4062651at2759"/>
<dbReference type="PROSITE" id="PS00107">
    <property type="entry name" value="PROTEIN_KINASE_ATP"/>
    <property type="match status" value="1"/>
</dbReference>
<evidence type="ECO:0000256" key="14">
    <source>
        <dbReference type="PROSITE-ProRule" id="PRU10141"/>
    </source>
</evidence>
<dbReference type="SMART" id="SM00181">
    <property type="entry name" value="EGF"/>
    <property type="match status" value="2"/>
</dbReference>
<dbReference type="SMART" id="SM00220">
    <property type="entry name" value="S_TKc"/>
    <property type="match status" value="1"/>
</dbReference>
<keyword evidence="3" id="KW-0808">Transferase</keyword>
<keyword evidence="4 15" id="KW-0812">Transmembrane</keyword>